<feature type="compositionally biased region" description="Basic and acidic residues" evidence="1">
    <location>
        <begin position="119"/>
        <end position="142"/>
    </location>
</feature>
<feature type="compositionally biased region" description="Basic and acidic residues" evidence="1">
    <location>
        <begin position="179"/>
        <end position="192"/>
    </location>
</feature>
<reference evidence="2" key="1">
    <citation type="journal article" date="2020" name="Stud. Mycol.">
        <title>101 Dothideomycetes genomes: a test case for predicting lifestyles and emergence of pathogens.</title>
        <authorList>
            <person name="Haridas S."/>
            <person name="Albert R."/>
            <person name="Binder M."/>
            <person name="Bloem J."/>
            <person name="Labutti K."/>
            <person name="Salamov A."/>
            <person name="Andreopoulos B."/>
            <person name="Baker S."/>
            <person name="Barry K."/>
            <person name="Bills G."/>
            <person name="Bluhm B."/>
            <person name="Cannon C."/>
            <person name="Castanera R."/>
            <person name="Culley D."/>
            <person name="Daum C."/>
            <person name="Ezra D."/>
            <person name="Gonzalez J."/>
            <person name="Henrissat B."/>
            <person name="Kuo A."/>
            <person name="Liang C."/>
            <person name="Lipzen A."/>
            <person name="Lutzoni F."/>
            <person name="Magnuson J."/>
            <person name="Mondo S."/>
            <person name="Nolan M."/>
            <person name="Ohm R."/>
            <person name="Pangilinan J."/>
            <person name="Park H.-J."/>
            <person name="Ramirez L."/>
            <person name="Alfaro M."/>
            <person name="Sun H."/>
            <person name="Tritt A."/>
            <person name="Yoshinaga Y."/>
            <person name="Zwiers L.-H."/>
            <person name="Turgeon B."/>
            <person name="Goodwin S."/>
            <person name="Spatafora J."/>
            <person name="Crous P."/>
            <person name="Grigoriev I."/>
        </authorList>
    </citation>
    <scope>NUCLEOTIDE SEQUENCE</scope>
    <source>
        <strain evidence="2">CBS 122681</strain>
    </source>
</reference>
<accession>A0A6A6TGF6</accession>
<dbReference type="AlphaFoldDB" id="A0A6A6TGF6"/>
<feature type="compositionally biased region" description="Acidic residues" evidence="1">
    <location>
        <begin position="158"/>
        <end position="178"/>
    </location>
</feature>
<organism evidence="2 3">
    <name type="scientific">Lophiostoma macrostomum CBS 122681</name>
    <dbReference type="NCBI Taxonomy" id="1314788"/>
    <lineage>
        <taxon>Eukaryota</taxon>
        <taxon>Fungi</taxon>
        <taxon>Dikarya</taxon>
        <taxon>Ascomycota</taxon>
        <taxon>Pezizomycotina</taxon>
        <taxon>Dothideomycetes</taxon>
        <taxon>Pleosporomycetidae</taxon>
        <taxon>Pleosporales</taxon>
        <taxon>Lophiostomataceae</taxon>
        <taxon>Lophiostoma</taxon>
    </lineage>
</organism>
<feature type="compositionally biased region" description="Basic and acidic residues" evidence="1">
    <location>
        <begin position="92"/>
        <end position="111"/>
    </location>
</feature>
<gene>
    <name evidence="2" type="ORF">K491DRAFT_756618</name>
</gene>
<proteinExistence type="predicted"/>
<name>A0A6A6TGF6_9PLEO</name>
<sequence length="245" mass="27506">MALLAHTSRTLHAAGKALNAGTITQADFQRTFIQLRDRYNAAREMFEKVKSTGRAGDRKEGREVCLPRWEVVRERVEREVGRMGVGWEGETDVGKTEVGGDREGKVGDEGVRAGGKRTYRVEEQKVAEGERGGKKRKIDDRSSPGMRVGLPQCRELSSSDEERESESDDVKEEEGDEQEGNRAVEHGEDDIPKSIQPTGVMLCQIPLTWEQKSRMWRFTLRRAWGRGSAARDSIMVSPRGTVFVV</sequence>
<dbReference type="Proteomes" id="UP000799324">
    <property type="component" value="Unassembled WGS sequence"/>
</dbReference>
<evidence type="ECO:0000313" key="2">
    <source>
        <dbReference type="EMBL" id="KAF2657704.1"/>
    </source>
</evidence>
<keyword evidence="3" id="KW-1185">Reference proteome</keyword>
<dbReference type="EMBL" id="MU004322">
    <property type="protein sequence ID" value="KAF2657704.1"/>
    <property type="molecule type" value="Genomic_DNA"/>
</dbReference>
<evidence type="ECO:0000256" key="1">
    <source>
        <dbReference type="SAM" id="MobiDB-lite"/>
    </source>
</evidence>
<protein>
    <submittedName>
        <fullName evidence="2">Uncharacterized protein</fullName>
    </submittedName>
</protein>
<feature type="region of interest" description="Disordered" evidence="1">
    <location>
        <begin position="88"/>
        <end position="195"/>
    </location>
</feature>
<evidence type="ECO:0000313" key="3">
    <source>
        <dbReference type="Proteomes" id="UP000799324"/>
    </source>
</evidence>